<dbReference type="InterPro" id="IPR035895">
    <property type="entry name" value="HPr-like_sf"/>
</dbReference>
<dbReference type="Proteomes" id="UP000006764">
    <property type="component" value="Chromosome"/>
</dbReference>
<dbReference type="Gene3D" id="3.30.1340.10">
    <property type="entry name" value="HPr-like"/>
    <property type="match status" value="1"/>
</dbReference>
<dbReference type="STRING" id="391936.S7S_04530"/>
<dbReference type="GO" id="GO:0016740">
    <property type="term" value="F:transferase activity"/>
    <property type="evidence" value="ECO:0007669"/>
    <property type="project" value="UniProtKB-KW"/>
</dbReference>
<dbReference type="GO" id="GO:0005737">
    <property type="term" value="C:cytoplasm"/>
    <property type="evidence" value="ECO:0007669"/>
    <property type="project" value="UniProtKB-SubCell"/>
</dbReference>
<dbReference type="PROSITE" id="PS00369">
    <property type="entry name" value="PTS_HPR_HIS"/>
    <property type="match status" value="1"/>
</dbReference>
<sequence length="92" mass="10220">MPDALHAELHIINRLGLHARASAKVVSVASRYNASIRIRFNNREVDAKNMMGLLTLAASCGSTVEVIVQGEHAAEAMDELRDLFARRFDEEQ</sequence>
<dbReference type="KEGG" id="apac:S7S_04530"/>
<dbReference type="GO" id="GO:0009401">
    <property type="term" value="P:phosphoenolpyruvate-dependent sugar phosphotransferase system"/>
    <property type="evidence" value="ECO:0007669"/>
    <property type="project" value="UniProtKB-KW"/>
</dbReference>
<dbReference type="AlphaFoldDB" id="A0A0B4XL83"/>
<keyword evidence="3" id="KW-0963">Cytoplasm</keyword>
<dbReference type="EMBL" id="CP004387">
    <property type="protein sequence ID" value="AJD47328.1"/>
    <property type="molecule type" value="Genomic_DNA"/>
</dbReference>
<dbReference type="PRINTS" id="PR00107">
    <property type="entry name" value="PHOSPHOCPHPR"/>
</dbReference>
<evidence type="ECO:0000256" key="4">
    <source>
        <dbReference type="ARBA" id="ARBA00022683"/>
    </source>
</evidence>
<reference evidence="6 7" key="1">
    <citation type="journal article" date="2012" name="J. Bacteriol.">
        <title>Genome sequence of an alkane-degrading bacterium, Alcanivorax pacificus type strain W11-5, isolated from deep sea sediment.</title>
        <authorList>
            <person name="Lai Q."/>
            <person name="Shao Z."/>
        </authorList>
    </citation>
    <scope>NUCLEOTIDE SEQUENCE [LARGE SCALE GENOMIC DNA]</scope>
    <source>
        <strain evidence="6 7">W11-5</strain>
    </source>
</reference>
<keyword evidence="6" id="KW-0808">Transferase</keyword>
<dbReference type="Pfam" id="PF00381">
    <property type="entry name" value="PTS-HPr"/>
    <property type="match status" value="1"/>
</dbReference>
<organism evidence="6 7">
    <name type="scientific">Isoalcanivorax pacificus W11-5</name>
    <dbReference type="NCBI Taxonomy" id="391936"/>
    <lineage>
        <taxon>Bacteria</taxon>
        <taxon>Pseudomonadati</taxon>
        <taxon>Pseudomonadota</taxon>
        <taxon>Gammaproteobacteria</taxon>
        <taxon>Oceanospirillales</taxon>
        <taxon>Alcanivoracaceae</taxon>
        <taxon>Isoalcanivorax</taxon>
    </lineage>
</organism>
<feature type="domain" description="HPr" evidence="5">
    <location>
        <begin position="4"/>
        <end position="91"/>
    </location>
</feature>
<dbReference type="HOGENOM" id="CLU_136230_1_1_6"/>
<evidence type="ECO:0000313" key="7">
    <source>
        <dbReference type="Proteomes" id="UP000006764"/>
    </source>
</evidence>
<dbReference type="InterPro" id="IPR000032">
    <property type="entry name" value="HPr-like"/>
</dbReference>
<comment type="similarity">
    <text evidence="2">Belongs to the HPr family.</text>
</comment>
<evidence type="ECO:0000259" key="5">
    <source>
        <dbReference type="PROSITE" id="PS51350"/>
    </source>
</evidence>
<dbReference type="RefSeq" id="WP_008738299.1">
    <property type="nucleotide sequence ID" value="NZ_CP004387.1"/>
</dbReference>
<accession>A0A0B4XL83</accession>
<protein>
    <submittedName>
        <fullName evidence="6">Phosphotransferase system</fullName>
    </submittedName>
</protein>
<keyword evidence="4" id="KW-0598">Phosphotransferase system</keyword>
<evidence type="ECO:0000313" key="6">
    <source>
        <dbReference type="EMBL" id="AJD47328.1"/>
    </source>
</evidence>
<comment type="subcellular location">
    <subcellularLocation>
        <location evidence="1">Cytoplasm</location>
    </subcellularLocation>
</comment>
<dbReference type="SUPFAM" id="SSF55594">
    <property type="entry name" value="HPr-like"/>
    <property type="match status" value="1"/>
</dbReference>
<dbReference type="InterPro" id="IPR001020">
    <property type="entry name" value="PTS_HPr_His_P_site"/>
</dbReference>
<evidence type="ECO:0000256" key="2">
    <source>
        <dbReference type="ARBA" id="ARBA00010736"/>
    </source>
</evidence>
<dbReference type="NCBIfam" id="TIGR01003">
    <property type="entry name" value="PTS_HPr_family"/>
    <property type="match status" value="1"/>
</dbReference>
<name>A0A0B4XL83_9GAMM</name>
<dbReference type="PROSITE" id="PS51350">
    <property type="entry name" value="PTS_HPR_DOM"/>
    <property type="match status" value="1"/>
</dbReference>
<proteinExistence type="inferred from homology"/>
<evidence type="ECO:0000256" key="1">
    <source>
        <dbReference type="ARBA" id="ARBA00004496"/>
    </source>
</evidence>
<evidence type="ECO:0000256" key="3">
    <source>
        <dbReference type="ARBA" id="ARBA00022490"/>
    </source>
</evidence>
<keyword evidence="7" id="KW-1185">Reference proteome</keyword>
<dbReference type="PANTHER" id="PTHR33705:SF2">
    <property type="entry name" value="PHOSPHOCARRIER PROTEIN NPR"/>
    <property type="match status" value="1"/>
</dbReference>
<gene>
    <name evidence="6" type="ORF">S7S_04530</name>
</gene>
<dbReference type="PANTHER" id="PTHR33705">
    <property type="entry name" value="PHOSPHOCARRIER PROTEIN HPR"/>
    <property type="match status" value="1"/>
</dbReference>
<dbReference type="InterPro" id="IPR050399">
    <property type="entry name" value="HPr"/>
</dbReference>